<gene>
    <name evidence="1" type="ORF">SERLA73DRAFT_45387</name>
</gene>
<reference evidence="2" key="1">
    <citation type="journal article" date="2011" name="Science">
        <title>The plant cell wall-decomposing machinery underlies the functional diversity of forest fungi.</title>
        <authorList>
            <person name="Eastwood D.C."/>
            <person name="Floudas D."/>
            <person name="Binder M."/>
            <person name="Majcherczyk A."/>
            <person name="Schneider P."/>
            <person name="Aerts A."/>
            <person name="Asiegbu F.O."/>
            <person name="Baker S.E."/>
            <person name="Barry K."/>
            <person name="Bendiksby M."/>
            <person name="Blumentritt M."/>
            <person name="Coutinho P.M."/>
            <person name="Cullen D."/>
            <person name="de Vries R.P."/>
            <person name="Gathman A."/>
            <person name="Goodell B."/>
            <person name="Henrissat B."/>
            <person name="Ihrmark K."/>
            <person name="Kauserud H."/>
            <person name="Kohler A."/>
            <person name="LaButti K."/>
            <person name="Lapidus A."/>
            <person name="Lavin J.L."/>
            <person name="Lee Y.-H."/>
            <person name="Lindquist E."/>
            <person name="Lilly W."/>
            <person name="Lucas S."/>
            <person name="Morin E."/>
            <person name="Murat C."/>
            <person name="Oguiza J.A."/>
            <person name="Park J."/>
            <person name="Pisabarro A.G."/>
            <person name="Riley R."/>
            <person name="Rosling A."/>
            <person name="Salamov A."/>
            <person name="Schmidt O."/>
            <person name="Schmutz J."/>
            <person name="Skrede I."/>
            <person name="Stenlid J."/>
            <person name="Wiebenga A."/>
            <person name="Xie X."/>
            <person name="Kuees U."/>
            <person name="Hibbett D.S."/>
            <person name="Hoffmeister D."/>
            <person name="Hoegberg N."/>
            <person name="Martin F."/>
            <person name="Grigoriev I.V."/>
            <person name="Watkinson S.C."/>
        </authorList>
    </citation>
    <scope>NUCLEOTIDE SEQUENCE [LARGE SCALE GENOMIC DNA]</scope>
    <source>
        <strain evidence="2">strain S7.3</strain>
    </source>
</reference>
<evidence type="ECO:0008006" key="3">
    <source>
        <dbReference type="Google" id="ProtNLM"/>
    </source>
</evidence>
<dbReference type="InParanoid" id="F8PI35"/>
<dbReference type="OrthoDB" id="432234at2759"/>
<feature type="non-terminal residue" evidence="1">
    <location>
        <position position="1"/>
    </location>
</feature>
<accession>F8PI35</accession>
<dbReference type="HOGENOM" id="CLU_001324_10_2_1"/>
<keyword evidence="2" id="KW-1185">Reference proteome</keyword>
<sequence>FTDYKVQGRSLTKVIVDLATCRTLLSVYVMLSRAKSLASVAIIRWFNPDKVNK</sequence>
<organism evidence="2">
    <name type="scientific">Serpula lacrymans var. lacrymans (strain S7.3)</name>
    <name type="common">Dry rot fungus</name>
    <dbReference type="NCBI Taxonomy" id="936435"/>
    <lineage>
        <taxon>Eukaryota</taxon>
        <taxon>Fungi</taxon>
        <taxon>Dikarya</taxon>
        <taxon>Basidiomycota</taxon>
        <taxon>Agaricomycotina</taxon>
        <taxon>Agaricomycetes</taxon>
        <taxon>Agaricomycetidae</taxon>
        <taxon>Boletales</taxon>
        <taxon>Coniophorineae</taxon>
        <taxon>Serpulaceae</taxon>
        <taxon>Serpula</taxon>
    </lineage>
</organism>
<proteinExistence type="predicted"/>
<dbReference type="EMBL" id="GL945474">
    <property type="protein sequence ID" value="EGO04613.1"/>
    <property type="molecule type" value="Genomic_DNA"/>
</dbReference>
<evidence type="ECO:0000313" key="1">
    <source>
        <dbReference type="EMBL" id="EGO04613.1"/>
    </source>
</evidence>
<dbReference type="AlphaFoldDB" id="F8PI35"/>
<name>F8PI35_SERL3</name>
<evidence type="ECO:0000313" key="2">
    <source>
        <dbReference type="Proteomes" id="UP000008063"/>
    </source>
</evidence>
<dbReference type="Proteomes" id="UP000008063">
    <property type="component" value="Unassembled WGS sequence"/>
</dbReference>
<protein>
    <recommendedName>
        <fullName evidence="3">UvrD-like helicase C-terminal domain-containing protein</fullName>
    </recommendedName>
</protein>